<keyword evidence="1" id="KW-0732">Signal</keyword>
<organism evidence="4 5">
    <name type="scientific">Pseudomonas indica</name>
    <dbReference type="NCBI Taxonomy" id="137658"/>
    <lineage>
        <taxon>Bacteria</taxon>
        <taxon>Pseudomonadati</taxon>
        <taxon>Pseudomonadota</taxon>
        <taxon>Gammaproteobacteria</taxon>
        <taxon>Pseudomonadales</taxon>
        <taxon>Pseudomonadaceae</taxon>
        <taxon>Pseudomonas</taxon>
    </lineage>
</organism>
<evidence type="ECO:0000256" key="1">
    <source>
        <dbReference type="ARBA" id="ARBA00022729"/>
    </source>
</evidence>
<reference evidence="4 5" key="1">
    <citation type="submission" date="2016-10" db="EMBL/GenBank/DDBJ databases">
        <authorList>
            <person name="de Groot N.N."/>
        </authorList>
    </citation>
    <scope>NUCLEOTIDE SEQUENCE [LARGE SCALE GENOMIC DNA]</scope>
    <source>
        <strain evidence="4 5">JCM 21544</strain>
    </source>
</reference>
<dbReference type="STRING" id="137658.SAMN05216186_115111"/>
<dbReference type="GO" id="GO:0005576">
    <property type="term" value="C:extracellular region"/>
    <property type="evidence" value="ECO:0007669"/>
    <property type="project" value="InterPro"/>
</dbReference>
<gene>
    <name evidence="4" type="ORF">SAMN05216186_115111</name>
</gene>
<dbReference type="Gene3D" id="3.40.50.1820">
    <property type="entry name" value="alpha/beta hydrolase"/>
    <property type="match status" value="1"/>
</dbReference>
<keyword evidence="2" id="KW-0378">Hydrolase</keyword>
<dbReference type="Pfam" id="PF10503">
    <property type="entry name" value="Esterase_PHB"/>
    <property type="match status" value="1"/>
</dbReference>
<dbReference type="InterPro" id="IPR032179">
    <property type="entry name" value="Cry22Aa_Ig-like"/>
</dbReference>
<dbReference type="InterPro" id="IPR050955">
    <property type="entry name" value="Plant_Biomass_Hydrol_Est"/>
</dbReference>
<dbReference type="PANTHER" id="PTHR43037">
    <property type="entry name" value="UNNAMED PRODUCT-RELATED"/>
    <property type="match status" value="1"/>
</dbReference>
<dbReference type="InterPro" id="IPR010126">
    <property type="entry name" value="Esterase_phb"/>
</dbReference>
<dbReference type="InterPro" id="IPR013783">
    <property type="entry name" value="Ig-like_fold"/>
</dbReference>
<dbReference type="InterPro" id="IPR029058">
    <property type="entry name" value="AB_hydrolase_fold"/>
</dbReference>
<dbReference type="Gene3D" id="2.60.40.10">
    <property type="entry name" value="Immunoglobulins"/>
    <property type="match status" value="1"/>
</dbReference>
<sequence>MRNRSLPQGGADHRSCRSLTASLFALLITLLLPTHALSGQTHAYTSPQQAYSGSRERNYKVYVPTGITTPAPMVMALHGCKQTHDDVLNDWGMKAAADRYGFILVAPFITTYDGLRNQNCWGFWFEQHIHEGGGEVEDLHQIALQVESNFPIDPNRRFITGLSSGGAMAVAAAVAHNEYWAAAAPAAGLPYSEDAASVSLSGQCPGSATFHSVSQVAADMAGEADDAYPIPLMVLQNRKDCTVLLTAANNIRDVHLQVFGPVNFKTAAATKASDTVCSPYYQNNYGCQRITYTQDGTTATRSLVETVFYDGPLATPNTQDTDHGHYWAGGTEGNNGKWSVQVGPSYPDIVWDFFSRHSRDGSQPQGHPVITLLGDNPLTLALNSAFTDPGATASDREDGTLAVSADCSAVNTSAVGSYSCRYSATDSDNNTGTATRTVVVNDPSAPVETCQQITASPSAHIGAGRAYAGGVSNLRAYANGDKVDIGGSFDTWSSVVLYEGKAGIWYSQRPAACSGGPVSGTCQDWNATNLSHVMAGRAYYGYYTVGGNDYLGSLSGVNTWVKQTASGHFEAGRCSN</sequence>
<dbReference type="NCBIfam" id="TIGR01840">
    <property type="entry name" value="esterase_phb"/>
    <property type="match status" value="1"/>
</dbReference>
<protein>
    <submittedName>
        <fullName evidence="4">Esterase, PHB depolymerase family</fullName>
    </submittedName>
</protein>
<dbReference type="EMBL" id="FNFD01000015">
    <property type="protein sequence ID" value="SDL15217.1"/>
    <property type="molecule type" value="Genomic_DNA"/>
</dbReference>
<dbReference type="GO" id="GO:0016787">
    <property type="term" value="F:hydrolase activity"/>
    <property type="evidence" value="ECO:0007669"/>
    <property type="project" value="UniProtKB-KW"/>
</dbReference>
<dbReference type="SUPFAM" id="SSF53474">
    <property type="entry name" value="alpha/beta-Hydrolases"/>
    <property type="match status" value="1"/>
</dbReference>
<accession>A0A1G9HQD9</accession>
<proteinExistence type="predicted"/>
<dbReference type="PANTHER" id="PTHR43037:SF5">
    <property type="entry name" value="FERULOYL ESTERASE"/>
    <property type="match status" value="1"/>
</dbReference>
<dbReference type="AlphaFoldDB" id="A0A1G9HQD9"/>
<dbReference type="RefSeq" id="WP_084336425.1">
    <property type="nucleotide sequence ID" value="NZ_FNFD01000015.1"/>
</dbReference>
<dbReference type="Proteomes" id="UP000198706">
    <property type="component" value="Unassembled WGS sequence"/>
</dbReference>
<dbReference type="Pfam" id="PF16403">
    <property type="entry name" value="Bact_surface_Ig-like"/>
    <property type="match status" value="1"/>
</dbReference>
<name>A0A1G9HQD9_9PSED</name>
<evidence type="ECO:0000313" key="5">
    <source>
        <dbReference type="Proteomes" id="UP000198706"/>
    </source>
</evidence>
<feature type="domain" description="Pesticidal crystal protein Cry22Aa Ig-like" evidence="3">
    <location>
        <begin position="370"/>
        <end position="440"/>
    </location>
</feature>
<evidence type="ECO:0000313" key="4">
    <source>
        <dbReference type="EMBL" id="SDL15217.1"/>
    </source>
</evidence>
<evidence type="ECO:0000259" key="3">
    <source>
        <dbReference type="Pfam" id="PF16403"/>
    </source>
</evidence>
<evidence type="ECO:0000256" key="2">
    <source>
        <dbReference type="ARBA" id="ARBA00022801"/>
    </source>
</evidence>
<keyword evidence="5" id="KW-1185">Reference proteome</keyword>